<dbReference type="STRING" id="1280953.HOC_03053"/>
<evidence type="ECO:0000259" key="11">
    <source>
        <dbReference type="PROSITE" id="PS50113"/>
    </source>
</evidence>
<evidence type="ECO:0000259" key="9">
    <source>
        <dbReference type="PROSITE" id="PS50109"/>
    </source>
</evidence>
<keyword evidence="13" id="KW-1185">Reference proteome</keyword>
<dbReference type="SUPFAM" id="SSF55874">
    <property type="entry name" value="ATPase domain of HSP90 chaperone/DNA topoisomerase II/histidine kinase"/>
    <property type="match status" value="1"/>
</dbReference>
<evidence type="ECO:0000256" key="5">
    <source>
        <dbReference type="ARBA" id="ARBA00022741"/>
    </source>
</evidence>
<dbReference type="Pfam" id="PF07568">
    <property type="entry name" value="HisKA_2"/>
    <property type="match status" value="1"/>
</dbReference>
<dbReference type="EMBL" id="ARYL01000003">
    <property type="protein sequence ID" value="KDA03820.1"/>
    <property type="molecule type" value="Genomic_DNA"/>
</dbReference>
<keyword evidence="8" id="KW-0843">Virulence</keyword>
<dbReference type="AlphaFoldDB" id="A0A059GB82"/>
<dbReference type="Gene3D" id="3.30.450.20">
    <property type="entry name" value="PAS domain"/>
    <property type="match status" value="1"/>
</dbReference>
<evidence type="ECO:0000256" key="8">
    <source>
        <dbReference type="ARBA" id="ARBA00023026"/>
    </source>
</evidence>
<feature type="domain" description="Histidine kinase" evidence="9">
    <location>
        <begin position="147"/>
        <end position="341"/>
    </location>
</feature>
<dbReference type="eggNOG" id="COG3920">
    <property type="taxonomic scope" value="Bacteria"/>
</dbReference>
<organism evidence="12 13">
    <name type="scientific">Hyphomonas oceanitis SCH89</name>
    <dbReference type="NCBI Taxonomy" id="1280953"/>
    <lineage>
        <taxon>Bacteria</taxon>
        <taxon>Pseudomonadati</taxon>
        <taxon>Pseudomonadota</taxon>
        <taxon>Alphaproteobacteria</taxon>
        <taxon>Hyphomonadales</taxon>
        <taxon>Hyphomonadaceae</taxon>
        <taxon>Hyphomonas</taxon>
    </lineage>
</organism>
<dbReference type="PANTHER" id="PTHR41523">
    <property type="entry name" value="TWO-COMPONENT SYSTEM SENSOR PROTEIN"/>
    <property type="match status" value="1"/>
</dbReference>
<reference evidence="12 13" key="1">
    <citation type="journal article" date="2014" name="Antonie Van Leeuwenhoek">
        <title>Hyphomonas beringensis sp. nov. and Hyphomonas chukchiensis sp. nov., isolated from surface seawater of the Bering Sea and Chukchi Sea.</title>
        <authorList>
            <person name="Li C."/>
            <person name="Lai Q."/>
            <person name="Li G."/>
            <person name="Dong C."/>
            <person name="Wang J."/>
            <person name="Liao Y."/>
            <person name="Shao Z."/>
        </authorList>
    </citation>
    <scope>NUCLEOTIDE SEQUENCE [LARGE SCALE GENOMIC DNA]</scope>
    <source>
        <strain evidence="12 13">SCH89</strain>
    </source>
</reference>
<dbReference type="InterPro" id="IPR035965">
    <property type="entry name" value="PAS-like_dom_sf"/>
</dbReference>
<dbReference type="Pfam" id="PF13581">
    <property type="entry name" value="HATPase_c_2"/>
    <property type="match status" value="1"/>
</dbReference>
<dbReference type="GO" id="GO:0005524">
    <property type="term" value="F:ATP binding"/>
    <property type="evidence" value="ECO:0007669"/>
    <property type="project" value="UniProtKB-KW"/>
</dbReference>
<feature type="domain" description="PAS" evidence="10">
    <location>
        <begin position="12"/>
        <end position="41"/>
    </location>
</feature>
<evidence type="ECO:0000313" key="12">
    <source>
        <dbReference type="EMBL" id="KDA03820.1"/>
    </source>
</evidence>
<dbReference type="InterPro" id="IPR011495">
    <property type="entry name" value="Sig_transdc_His_kin_sub2_dim/P"/>
</dbReference>
<dbReference type="RefSeq" id="WP_051624471.1">
    <property type="nucleotide sequence ID" value="NZ_ARYL01000003.1"/>
</dbReference>
<dbReference type="SUPFAM" id="SSF55785">
    <property type="entry name" value="PYP-like sensor domain (PAS domain)"/>
    <property type="match status" value="1"/>
</dbReference>
<gene>
    <name evidence="12" type="ORF">HOC_03053</name>
</gene>
<evidence type="ECO:0000256" key="1">
    <source>
        <dbReference type="ARBA" id="ARBA00000085"/>
    </source>
</evidence>
<evidence type="ECO:0000259" key="10">
    <source>
        <dbReference type="PROSITE" id="PS50112"/>
    </source>
</evidence>
<keyword evidence="3" id="KW-0597">Phosphoprotein</keyword>
<dbReference type="InterPro" id="IPR000700">
    <property type="entry name" value="PAS-assoc_C"/>
</dbReference>
<keyword evidence="6 12" id="KW-0418">Kinase</keyword>
<dbReference type="Pfam" id="PF13426">
    <property type="entry name" value="PAS_9"/>
    <property type="match status" value="1"/>
</dbReference>
<sequence>MLSSLEGFKSVVLDQLGEGVIIADADGRIISVNRAAEEIHGRSLVGGAPDSYSDDYQLLTMDDAPHPPDELPLARAVMRGEDVVDAPWKIRRPDGTVVIAVGTARPVRDSEGVQIGSVLTLRDETSRVIAEQALLQALEMKELLLFEVNHRVRNSLQIVASLVALPMKRIDDEIARETLSLTRQRIEVITAAHRSLYELGTHDHVDCAQLLPDLCATVVQTYSVDDHIRLTCQTEGEIVLPVSKAVSVCLAVTELVTNACKYAFTQRDKGAIHVALESDGETVRIEVEDDGIGMPAHGPRTKHSGIGTILVESLTQSVGADVKIETGPAGTKYVITFNRPPAEHDFSSSLIAKRRKAAS</sequence>
<evidence type="ECO:0000256" key="7">
    <source>
        <dbReference type="ARBA" id="ARBA00022840"/>
    </source>
</evidence>
<dbReference type="PATRIC" id="fig|1280953.3.peg.616"/>
<keyword evidence="4" id="KW-0808">Transferase</keyword>
<dbReference type="OrthoDB" id="9816309at2"/>
<dbReference type="GO" id="GO:0004673">
    <property type="term" value="F:protein histidine kinase activity"/>
    <property type="evidence" value="ECO:0007669"/>
    <property type="project" value="UniProtKB-EC"/>
</dbReference>
<keyword evidence="7" id="KW-0067">ATP-binding</keyword>
<dbReference type="InterPro" id="IPR005467">
    <property type="entry name" value="His_kinase_dom"/>
</dbReference>
<dbReference type="Proteomes" id="UP000024942">
    <property type="component" value="Unassembled WGS sequence"/>
</dbReference>
<dbReference type="InterPro" id="IPR003594">
    <property type="entry name" value="HATPase_dom"/>
</dbReference>
<evidence type="ECO:0000256" key="6">
    <source>
        <dbReference type="ARBA" id="ARBA00022777"/>
    </source>
</evidence>
<dbReference type="Gene3D" id="3.30.565.10">
    <property type="entry name" value="Histidine kinase-like ATPase, C-terminal domain"/>
    <property type="match status" value="1"/>
</dbReference>
<accession>A0A059GB82</accession>
<dbReference type="InterPro" id="IPR036890">
    <property type="entry name" value="HATPase_C_sf"/>
</dbReference>
<dbReference type="PANTHER" id="PTHR41523:SF8">
    <property type="entry name" value="ETHYLENE RESPONSE SENSOR PROTEIN"/>
    <property type="match status" value="1"/>
</dbReference>
<name>A0A059GB82_9PROT</name>
<keyword evidence="5" id="KW-0547">Nucleotide-binding</keyword>
<evidence type="ECO:0000256" key="4">
    <source>
        <dbReference type="ARBA" id="ARBA00022679"/>
    </source>
</evidence>
<feature type="domain" description="PAC" evidence="11">
    <location>
        <begin position="84"/>
        <end position="136"/>
    </location>
</feature>
<dbReference type="EC" id="2.7.13.3" evidence="2"/>
<proteinExistence type="predicted"/>
<comment type="catalytic activity">
    <reaction evidence="1">
        <text>ATP + protein L-histidine = ADP + protein N-phospho-L-histidine.</text>
        <dbReference type="EC" id="2.7.13.3"/>
    </reaction>
</comment>
<dbReference type="PROSITE" id="PS50112">
    <property type="entry name" value="PAS"/>
    <property type="match status" value="1"/>
</dbReference>
<dbReference type="PROSITE" id="PS50109">
    <property type="entry name" value="HIS_KIN"/>
    <property type="match status" value="1"/>
</dbReference>
<dbReference type="InterPro" id="IPR000014">
    <property type="entry name" value="PAS"/>
</dbReference>
<dbReference type="PROSITE" id="PS50113">
    <property type="entry name" value="PAC"/>
    <property type="match status" value="1"/>
</dbReference>
<evidence type="ECO:0000256" key="2">
    <source>
        <dbReference type="ARBA" id="ARBA00012438"/>
    </source>
</evidence>
<dbReference type="SMART" id="SM00387">
    <property type="entry name" value="HATPase_c"/>
    <property type="match status" value="1"/>
</dbReference>
<evidence type="ECO:0000256" key="3">
    <source>
        <dbReference type="ARBA" id="ARBA00022553"/>
    </source>
</evidence>
<protein>
    <recommendedName>
        <fullName evidence="2">histidine kinase</fullName>
        <ecNumber evidence="2">2.7.13.3</ecNumber>
    </recommendedName>
</protein>
<comment type="caution">
    <text evidence="12">The sequence shown here is derived from an EMBL/GenBank/DDBJ whole genome shotgun (WGS) entry which is preliminary data.</text>
</comment>
<dbReference type="CDD" id="cd00130">
    <property type="entry name" value="PAS"/>
    <property type="match status" value="1"/>
</dbReference>
<evidence type="ECO:0000313" key="13">
    <source>
        <dbReference type="Proteomes" id="UP000024942"/>
    </source>
</evidence>